<dbReference type="AlphaFoldDB" id="A0A562IJ98"/>
<organism evidence="1 2">
    <name type="scientific">Micromonospora olivasterospora</name>
    <dbReference type="NCBI Taxonomy" id="1880"/>
    <lineage>
        <taxon>Bacteria</taxon>
        <taxon>Bacillati</taxon>
        <taxon>Actinomycetota</taxon>
        <taxon>Actinomycetes</taxon>
        <taxon>Micromonosporales</taxon>
        <taxon>Micromonosporaceae</taxon>
        <taxon>Micromonospora</taxon>
    </lineage>
</organism>
<evidence type="ECO:0000313" key="2">
    <source>
        <dbReference type="Proteomes" id="UP000319825"/>
    </source>
</evidence>
<name>A0A562IJ98_MICOL</name>
<keyword evidence="2" id="KW-1185">Reference proteome</keyword>
<protein>
    <submittedName>
        <fullName evidence="1">Uncharacterized protein</fullName>
    </submittedName>
</protein>
<comment type="caution">
    <text evidence="1">The sequence shown here is derived from an EMBL/GenBank/DDBJ whole genome shotgun (WGS) entry which is preliminary data.</text>
</comment>
<dbReference type="RefSeq" id="WP_170286594.1">
    <property type="nucleotide sequence ID" value="NZ_BAAATQ010000232.1"/>
</dbReference>
<gene>
    <name evidence="1" type="ORF">JD77_05931</name>
</gene>
<accession>A0A562IJ98</accession>
<evidence type="ECO:0000313" key="1">
    <source>
        <dbReference type="EMBL" id="TWH70906.1"/>
    </source>
</evidence>
<sequence>MDLGQPPQGWIDVLHLPDDPSDWPAVGKTGLFEVLQHRPGQVRLFPLDAGMRG</sequence>
<dbReference type="EMBL" id="VLKE01000001">
    <property type="protein sequence ID" value="TWH70906.1"/>
    <property type="molecule type" value="Genomic_DNA"/>
</dbReference>
<reference evidence="1 2" key="1">
    <citation type="submission" date="2019-07" db="EMBL/GenBank/DDBJ databases">
        <title>R&amp;d 2014.</title>
        <authorList>
            <person name="Klenk H.-P."/>
        </authorList>
    </citation>
    <scope>NUCLEOTIDE SEQUENCE [LARGE SCALE GENOMIC DNA]</scope>
    <source>
        <strain evidence="1 2">DSM 43868</strain>
    </source>
</reference>
<proteinExistence type="predicted"/>
<dbReference type="Proteomes" id="UP000319825">
    <property type="component" value="Unassembled WGS sequence"/>
</dbReference>